<dbReference type="EMBL" id="JBAMIC010000014">
    <property type="protein sequence ID" value="KAK7096300.1"/>
    <property type="molecule type" value="Genomic_DNA"/>
</dbReference>
<feature type="compositionally biased region" description="Low complexity" evidence="1">
    <location>
        <begin position="237"/>
        <end position="253"/>
    </location>
</feature>
<evidence type="ECO:0000313" key="4">
    <source>
        <dbReference type="EMBL" id="KAK7096300.1"/>
    </source>
</evidence>
<feature type="chain" id="PRO_5042925586" description="Chitin-binding type-4 domain-containing protein" evidence="2">
    <location>
        <begin position="25"/>
        <end position="681"/>
    </location>
</feature>
<comment type="caution">
    <text evidence="4">The sequence shown here is derived from an EMBL/GenBank/DDBJ whole genome shotgun (WGS) entry which is preliminary data.</text>
</comment>
<evidence type="ECO:0000313" key="5">
    <source>
        <dbReference type="Proteomes" id="UP001374579"/>
    </source>
</evidence>
<feature type="region of interest" description="Disordered" evidence="1">
    <location>
        <begin position="220"/>
        <end position="259"/>
    </location>
</feature>
<dbReference type="AlphaFoldDB" id="A0AAN9AZL1"/>
<sequence>MTHSGTSLLMLMTSLLVTSRSVSGHGRLIEPPSRSSMWRAHFNTPHNYNDNALNCGGLNTQWYVNQGKCGVCGDPWNKPTPRDNEAGGRYGKGVITRIYTPGQTVGVGVEITANHKGWFEFRLCPHNDPTTPITQQCLNNNLLSLADGSGTRYDLGGRRGRVDLKVKLPQGLTCTQCVLQWKWHAGNNAGSIQEEFYGCSDIAIGASAATLPPVIVTTAPPTVRPTPPPTGPPTAPPTALHTAPPTAAATGVPTSGGQAGSGVCRGIKTWQGVPELDRYCSEQCPLGNCPAMYCACSASPTGQPTTYLPPMTTTPGLVTAAPPHTTSASCYAIGLWQGMALIDQWCRENCAQGVCPATSCRCDGQTSTPVMSTARPTAQLTPRSSGTVPPVPPHTGQPLSGPCYGINVWQGVPELDQYCTEQCPLGNCPANFCACTGGVPHTPPSSTVTHTVPHHAQPTTAPTPHLATPSTVNLTNRCIAIGNWRGMAQRDQWCSDNCPLGLCPSQNCQCGLPTTIVPLTTSSAPQQCRAIGTWAGQSDLDAWCTQTCPKFGCNANYCSCGPAPTGVTITSPNPVTNSTLCYAINGWAGNPQLDQYCLDQCRAGYCPPQYCACRPAAQATPQSATPPPSLPPTAPPLTPTAAAQNPCRAINTWQGVAELDRWCRDECAGGHCPPAYCSCQP</sequence>
<dbReference type="InterPro" id="IPR004302">
    <property type="entry name" value="Cellulose/chitin-bd_N"/>
</dbReference>
<dbReference type="Pfam" id="PF03067">
    <property type="entry name" value="LPMO_10"/>
    <property type="match status" value="1"/>
</dbReference>
<dbReference type="Proteomes" id="UP001374579">
    <property type="component" value="Unassembled WGS sequence"/>
</dbReference>
<evidence type="ECO:0000259" key="3">
    <source>
        <dbReference type="Pfam" id="PF03067"/>
    </source>
</evidence>
<evidence type="ECO:0000256" key="2">
    <source>
        <dbReference type="SAM" id="SignalP"/>
    </source>
</evidence>
<protein>
    <recommendedName>
        <fullName evidence="3">Chitin-binding type-4 domain-containing protein</fullName>
    </recommendedName>
</protein>
<evidence type="ECO:0000256" key="1">
    <source>
        <dbReference type="SAM" id="MobiDB-lite"/>
    </source>
</evidence>
<organism evidence="4 5">
    <name type="scientific">Littorina saxatilis</name>
    <dbReference type="NCBI Taxonomy" id="31220"/>
    <lineage>
        <taxon>Eukaryota</taxon>
        <taxon>Metazoa</taxon>
        <taxon>Spiralia</taxon>
        <taxon>Lophotrochozoa</taxon>
        <taxon>Mollusca</taxon>
        <taxon>Gastropoda</taxon>
        <taxon>Caenogastropoda</taxon>
        <taxon>Littorinimorpha</taxon>
        <taxon>Littorinoidea</taxon>
        <taxon>Littorinidae</taxon>
        <taxon>Littorina</taxon>
    </lineage>
</organism>
<feature type="compositionally biased region" description="Polar residues" evidence="1">
    <location>
        <begin position="371"/>
        <end position="387"/>
    </location>
</feature>
<feature type="region of interest" description="Disordered" evidence="1">
    <location>
        <begin position="622"/>
        <end position="641"/>
    </location>
</feature>
<keyword evidence="5" id="KW-1185">Reference proteome</keyword>
<gene>
    <name evidence="4" type="ORF">V1264_005608</name>
</gene>
<feature type="region of interest" description="Disordered" evidence="1">
    <location>
        <begin position="446"/>
        <end position="466"/>
    </location>
</feature>
<reference evidence="4 5" key="1">
    <citation type="submission" date="2024-02" db="EMBL/GenBank/DDBJ databases">
        <title>Chromosome-scale genome assembly of the rough periwinkle Littorina saxatilis.</title>
        <authorList>
            <person name="De Jode A."/>
            <person name="Faria R."/>
            <person name="Formenti G."/>
            <person name="Sims Y."/>
            <person name="Smith T.P."/>
            <person name="Tracey A."/>
            <person name="Wood J.M.D."/>
            <person name="Zagrodzka Z.B."/>
            <person name="Johannesson K."/>
            <person name="Butlin R.K."/>
            <person name="Leder E.H."/>
        </authorList>
    </citation>
    <scope>NUCLEOTIDE SEQUENCE [LARGE SCALE GENOMIC DNA]</scope>
    <source>
        <strain evidence="4">Snail1</strain>
        <tissue evidence="4">Muscle</tissue>
    </source>
</reference>
<accession>A0AAN9AZL1</accession>
<feature type="domain" description="Chitin-binding type-4" evidence="3">
    <location>
        <begin position="25"/>
        <end position="202"/>
    </location>
</feature>
<proteinExistence type="predicted"/>
<keyword evidence="2" id="KW-0732">Signal</keyword>
<feature type="compositionally biased region" description="Pro residues" evidence="1">
    <location>
        <begin position="222"/>
        <end position="236"/>
    </location>
</feature>
<feature type="compositionally biased region" description="Pro residues" evidence="1">
    <location>
        <begin position="624"/>
        <end position="638"/>
    </location>
</feature>
<feature type="signal peptide" evidence="2">
    <location>
        <begin position="1"/>
        <end position="24"/>
    </location>
</feature>
<feature type="region of interest" description="Disordered" evidence="1">
    <location>
        <begin position="371"/>
        <end position="394"/>
    </location>
</feature>
<name>A0AAN9AZL1_9CAEN</name>